<dbReference type="InterPro" id="IPR033140">
    <property type="entry name" value="Lipase_GDXG_put_SER_AS"/>
</dbReference>
<dbReference type="AlphaFoldDB" id="G5AIQ0"/>
<reference evidence="6 7" key="1">
    <citation type="journal article" date="2006" name="Science">
        <title>Phytophthora genome sequences uncover evolutionary origins and mechanisms of pathogenesis.</title>
        <authorList>
            <person name="Tyler B.M."/>
            <person name="Tripathy S."/>
            <person name="Zhang X."/>
            <person name="Dehal P."/>
            <person name="Jiang R.H."/>
            <person name="Aerts A."/>
            <person name="Arredondo F.D."/>
            <person name="Baxter L."/>
            <person name="Bensasson D."/>
            <person name="Beynon J.L."/>
            <person name="Chapman J."/>
            <person name="Damasceno C.M."/>
            <person name="Dorrance A.E."/>
            <person name="Dou D."/>
            <person name="Dickerman A.W."/>
            <person name="Dubchak I.L."/>
            <person name="Garbelotto M."/>
            <person name="Gijzen M."/>
            <person name="Gordon S.G."/>
            <person name="Govers F."/>
            <person name="Grunwald N.J."/>
            <person name="Huang W."/>
            <person name="Ivors K.L."/>
            <person name="Jones R.W."/>
            <person name="Kamoun S."/>
            <person name="Krampis K."/>
            <person name="Lamour K.H."/>
            <person name="Lee M.K."/>
            <person name="McDonald W.H."/>
            <person name="Medina M."/>
            <person name="Meijer H.J."/>
            <person name="Nordberg E.K."/>
            <person name="Maclean D.J."/>
            <person name="Ospina-Giraldo M.D."/>
            <person name="Morris P.F."/>
            <person name="Phuntumart V."/>
            <person name="Putnam N.H."/>
            <person name="Rash S."/>
            <person name="Rose J.K."/>
            <person name="Sakihama Y."/>
            <person name="Salamov A.A."/>
            <person name="Savidor A."/>
            <person name="Scheuring C.F."/>
            <person name="Smith B.M."/>
            <person name="Sobral B.W."/>
            <person name="Terry A."/>
            <person name="Torto-Alalibo T.A."/>
            <person name="Win J."/>
            <person name="Xu Z."/>
            <person name="Zhang H."/>
            <person name="Grigoriev I.V."/>
            <person name="Rokhsar D.S."/>
            <person name="Boore J.L."/>
        </authorList>
    </citation>
    <scope>NUCLEOTIDE SEQUENCE [LARGE SCALE GENOMIC DNA]</scope>
    <source>
        <strain evidence="6 7">P6497</strain>
    </source>
</reference>
<dbReference type="InterPro" id="IPR029058">
    <property type="entry name" value="AB_hydrolase_fold"/>
</dbReference>
<sequence>MVSSSVLATAKHRHSALSALLGPFLRLWADPDRRGKFLCWVFSGCSGVVALLFVLEASRGFCRTPLETAQLLAVISCRLCRVTAQYVARGFKPKFPKWTLRYELLHGLMRSAAERFGERITDVRHARVIRRHTAAFGTAVGWFARWQHGLRLESVRLNGLEHIWLKSSGVALGCRGRKRLVVLFFHGGGYAVLSPRMYISFCSVLAGAIKQELASLGAAEEDVAVDVFLANYRKLPEHQFPVPAEDAVAMYEYLLQHEKLQPSQIILAGDSAGGGLVMSTLLRVRDGLSSWKSTLPLPLAAIVACPLADLTGDEDEASGEHCVLSLNMTAASVLSYHPTRDDPSTWADASPVHCDLQGLPPVFLQAAELDALFKHSLRLEAKAKADGVSNWEVDVHEGVPHVFMVIPAYVLPYARVGVQKMAAFAAKQFLNGLSKDDKGAVSGGDSSEVRDETAPSAAA</sequence>
<dbReference type="InParanoid" id="G5AIQ0"/>
<evidence type="ECO:0000256" key="1">
    <source>
        <dbReference type="ARBA" id="ARBA00010515"/>
    </source>
</evidence>
<dbReference type="OMA" id="FCRTPLE"/>
<protein>
    <recommendedName>
        <fullName evidence="5">Alpha/beta hydrolase fold-3 domain-containing protein</fullName>
    </recommendedName>
</protein>
<dbReference type="SUPFAM" id="SSF53474">
    <property type="entry name" value="alpha/beta-Hydrolases"/>
    <property type="match status" value="1"/>
</dbReference>
<dbReference type="PANTHER" id="PTHR48081:SF8">
    <property type="entry name" value="ALPHA_BETA HYDROLASE FOLD-3 DOMAIN-CONTAINING PROTEIN-RELATED"/>
    <property type="match status" value="1"/>
</dbReference>
<dbReference type="InterPro" id="IPR050300">
    <property type="entry name" value="GDXG_lipolytic_enzyme"/>
</dbReference>
<evidence type="ECO:0000313" key="6">
    <source>
        <dbReference type="EMBL" id="EGZ04576.1"/>
    </source>
</evidence>
<dbReference type="KEGG" id="psoj:PHYSODRAFT_320359"/>
<dbReference type="Pfam" id="PF07859">
    <property type="entry name" value="Abhydrolase_3"/>
    <property type="match status" value="1"/>
</dbReference>
<proteinExistence type="inferred from homology"/>
<evidence type="ECO:0000259" key="5">
    <source>
        <dbReference type="Pfam" id="PF07859"/>
    </source>
</evidence>
<dbReference type="GeneID" id="20644449"/>
<dbReference type="PANTHER" id="PTHR48081">
    <property type="entry name" value="AB HYDROLASE SUPERFAMILY PROTEIN C4A8.06C"/>
    <property type="match status" value="1"/>
</dbReference>
<evidence type="ECO:0000256" key="3">
    <source>
        <dbReference type="PROSITE-ProRule" id="PRU10038"/>
    </source>
</evidence>
<feature type="region of interest" description="Disordered" evidence="4">
    <location>
        <begin position="434"/>
        <end position="459"/>
    </location>
</feature>
<gene>
    <name evidence="6" type="ORF">PHYSODRAFT_320359</name>
</gene>
<dbReference type="Gene3D" id="3.40.50.1820">
    <property type="entry name" value="alpha/beta hydrolase"/>
    <property type="match status" value="1"/>
</dbReference>
<comment type="similarity">
    <text evidence="1">Belongs to the 'GDXG' lipolytic enzyme family.</text>
</comment>
<dbReference type="RefSeq" id="XP_009539951.1">
    <property type="nucleotide sequence ID" value="XM_009541656.1"/>
</dbReference>
<dbReference type="InterPro" id="IPR013094">
    <property type="entry name" value="AB_hydrolase_3"/>
</dbReference>
<keyword evidence="2" id="KW-0378">Hydrolase</keyword>
<dbReference type="PROSITE" id="PS01174">
    <property type="entry name" value="LIPASE_GDXG_SER"/>
    <property type="match status" value="1"/>
</dbReference>
<evidence type="ECO:0000256" key="2">
    <source>
        <dbReference type="ARBA" id="ARBA00022801"/>
    </source>
</evidence>
<organism evidence="6 7">
    <name type="scientific">Phytophthora sojae (strain P6497)</name>
    <name type="common">Soybean stem and root rot agent</name>
    <name type="synonym">Phytophthora megasperma f. sp. glycines</name>
    <dbReference type="NCBI Taxonomy" id="1094619"/>
    <lineage>
        <taxon>Eukaryota</taxon>
        <taxon>Sar</taxon>
        <taxon>Stramenopiles</taxon>
        <taxon>Oomycota</taxon>
        <taxon>Peronosporomycetes</taxon>
        <taxon>Peronosporales</taxon>
        <taxon>Peronosporaceae</taxon>
        <taxon>Phytophthora</taxon>
    </lineage>
</organism>
<feature type="active site" evidence="3">
    <location>
        <position position="271"/>
    </location>
</feature>
<keyword evidence="7" id="KW-1185">Reference proteome</keyword>
<name>G5AIQ0_PHYSP</name>
<dbReference type="Proteomes" id="UP000002640">
    <property type="component" value="Unassembled WGS sequence"/>
</dbReference>
<evidence type="ECO:0000313" key="7">
    <source>
        <dbReference type="Proteomes" id="UP000002640"/>
    </source>
</evidence>
<dbReference type="SMR" id="G5AIQ0"/>
<evidence type="ECO:0000256" key="4">
    <source>
        <dbReference type="SAM" id="MobiDB-lite"/>
    </source>
</evidence>
<dbReference type="EMBL" id="JH159178">
    <property type="protein sequence ID" value="EGZ04576.1"/>
    <property type="molecule type" value="Genomic_DNA"/>
</dbReference>
<dbReference type="STRING" id="1094619.G5AIQ0"/>
<accession>G5AIQ0</accession>
<dbReference type="GO" id="GO:0016787">
    <property type="term" value="F:hydrolase activity"/>
    <property type="evidence" value="ECO:0007669"/>
    <property type="project" value="UniProtKB-KW"/>
</dbReference>
<feature type="domain" description="Alpha/beta hydrolase fold-3" evidence="5">
    <location>
        <begin position="182"/>
        <end position="404"/>
    </location>
</feature>